<accession>A0A814BK18</accession>
<sequence>MKNSKIVNLFEFSTAPSILFKKGPKLLFSIIHNNSIIQMPVTIQKNTTVGYLSNLPSTSYLSPITPYPTTPYLNTFTHSTANNATASKAITDVIESLLSHLTLQQNYDKIFEILQLYSTLFDTSRPLQATTSIQHVIDTGNRLPVTTRPYFKTIEQRKDIQQRITNMLCACIIIPSTSPWSSPAILLKKPDGSFRFLVYNRKLNEVTKKDSYPQPNTEELLQRIGRHSWFTKLDLKSGYFQIPIQQADKEKNCVCHLGRPLYQFEVLPQGLANAPPTFQRVMNNLLANNRWDWLVVYLDDIMVFCRSFDEHMKHLNEVLAILHARNFQLNPLKCMIVVQEIESLSHTVTSTTIKSSIERIKPILDMPEPRTLKQAN</sequence>
<dbReference type="SUPFAM" id="SSF56672">
    <property type="entry name" value="DNA/RNA polymerases"/>
    <property type="match status" value="1"/>
</dbReference>
<organism evidence="2 4">
    <name type="scientific">Didymodactylos carnosus</name>
    <dbReference type="NCBI Taxonomy" id="1234261"/>
    <lineage>
        <taxon>Eukaryota</taxon>
        <taxon>Metazoa</taxon>
        <taxon>Spiralia</taxon>
        <taxon>Gnathifera</taxon>
        <taxon>Rotifera</taxon>
        <taxon>Eurotatoria</taxon>
        <taxon>Bdelloidea</taxon>
        <taxon>Philodinida</taxon>
        <taxon>Philodinidae</taxon>
        <taxon>Didymodactylos</taxon>
    </lineage>
</organism>
<dbReference type="InterPro" id="IPR043502">
    <property type="entry name" value="DNA/RNA_pol_sf"/>
</dbReference>
<dbReference type="AlphaFoldDB" id="A0A814BK18"/>
<evidence type="ECO:0000313" key="4">
    <source>
        <dbReference type="Proteomes" id="UP000663829"/>
    </source>
</evidence>
<dbReference type="OrthoDB" id="10058156at2759"/>
<proteinExistence type="predicted"/>
<dbReference type="PANTHER" id="PTHR24559">
    <property type="entry name" value="TRANSPOSON TY3-I GAG-POL POLYPROTEIN"/>
    <property type="match status" value="1"/>
</dbReference>
<dbReference type="EMBL" id="CAJOBC010001953">
    <property type="protein sequence ID" value="CAF3707604.1"/>
    <property type="molecule type" value="Genomic_DNA"/>
</dbReference>
<dbReference type="Proteomes" id="UP000681722">
    <property type="component" value="Unassembled WGS sequence"/>
</dbReference>
<comment type="caution">
    <text evidence="2">The sequence shown here is derived from an EMBL/GenBank/DDBJ whole genome shotgun (WGS) entry which is preliminary data.</text>
</comment>
<protein>
    <recommendedName>
        <fullName evidence="1">Reverse transcriptase domain-containing protein</fullName>
    </recommendedName>
</protein>
<evidence type="ECO:0000313" key="2">
    <source>
        <dbReference type="EMBL" id="CAF0929395.1"/>
    </source>
</evidence>
<dbReference type="CDD" id="cd01647">
    <property type="entry name" value="RT_LTR"/>
    <property type="match status" value="1"/>
</dbReference>
<gene>
    <name evidence="2" type="ORF">GPM918_LOCUS10098</name>
    <name evidence="3" type="ORF">SRO942_LOCUS10099</name>
</gene>
<dbReference type="InterPro" id="IPR000477">
    <property type="entry name" value="RT_dom"/>
</dbReference>
<dbReference type="EMBL" id="CAJNOQ010001953">
    <property type="protein sequence ID" value="CAF0929395.1"/>
    <property type="molecule type" value="Genomic_DNA"/>
</dbReference>
<name>A0A814BK18_9BILA</name>
<dbReference type="PANTHER" id="PTHR24559:SF444">
    <property type="entry name" value="REVERSE TRANSCRIPTASE DOMAIN-CONTAINING PROTEIN"/>
    <property type="match status" value="1"/>
</dbReference>
<evidence type="ECO:0000313" key="3">
    <source>
        <dbReference type="EMBL" id="CAF3707604.1"/>
    </source>
</evidence>
<dbReference type="PROSITE" id="PS50878">
    <property type="entry name" value="RT_POL"/>
    <property type="match status" value="1"/>
</dbReference>
<dbReference type="InterPro" id="IPR053134">
    <property type="entry name" value="RNA-dir_DNA_polymerase"/>
</dbReference>
<dbReference type="InterPro" id="IPR043128">
    <property type="entry name" value="Rev_trsase/Diguanyl_cyclase"/>
</dbReference>
<evidence type="ECO:0000259" key="1">
    <source>
        <dbReference type="PROSITE" id="PS50878"/>
    </source>
</evidence>
<reference evidence="2" key="1">
    <citation type="submission" date="2021-02" db="EMBL/GenBank/DDBJ databases">
        <authorList>
            <person name="Nowell W R."/>
        </authorList>
    </citation>
    <scope>NUCLEOTIDE SEQUENCE</scope>
</reference>
<feature type="domain" description="Reverse transcriptase" evidence="1">
    <location>
        <begin position="168"/>
        <end position="348"/>
    </location>
</feature>
<dbReference type="Gene3D" id="3.10.10.10">
    <property type="entry name" value="HIV Type 1 Reverse Transcriptase, subunit A, domain 1"/>
    <property type="match status" value="1"/>
</dbReference>
<dbReference type="Pfam" id="PF00078">
    <property type="entry name" value="RVT_1"/>
    <property type="match status" value="1"/>
</dbReference>
<dbReference type="Gene3D" id="3.30.70.270">
    <property type="match status" value="1"/>
</dbReference>
<keyword evidence="4" id="KW-1185">Reference proteome</keyword>
<dbReference type="Proteomes" id="UP000663829">
    <property type="component" value="Unassembled WGS sequence"/>
</dbReference>